<proteinExistence type="predicted"/>
<keyword evidence="1" id="KW-0812">Transmembrane</keyword>
<keyword evidence="1" id="KW-1133">Transmembrane helix</keyword>
<accession>A0A537IKI2</accession>
<organism evidence="2 3">
    <name type="scientific">Candidatus Segetimicrobium genomatis</name>
    <dbReference type="NCBI Taxonomy" id="2569760"/>
    <lineage>
        <taxon>Bacteria</taxon>
        <taxon>Bacillati</taxon>
        <taxon>Candidatus Sysuimicrobiota</taxon>
        <taxon>Candidatus Sysuimicrobiia</taxon>
        <taxon>Candidatus Sysuimicrobiales</taxon>
        <taxon>Candidatus Segetimicrobiaceae</taxon>
        <taxon>Candidatus Segetimicrobium</taxon>
    </lineage>
</organism>
<feature type="transmembrane region" description="Helical" evidence="1">
    <location>
        <begin position="41"/>
        <end position="66"/>
    </location>
</feature>
<comment type="caution">
    <text evidence="2">The sequence shown here is derived from an EMBL/GenBank/DDBJ whole genome shotgun (WGS) entry which is preliminary data.</text>
</comment>
<evidence type="ECO:0000313" key="3">
    <source>
        <dbReference type="Proteomes" id="UP000318834"/>
    </source>
</evidence>
<dbReference type="Proteomes" id="UP000318834">
    <property type="component" value="Unassembled WGS sequence"/>
</dbReference>
<name>A0A537IKI2_9BACT</name>
<evidence type="ECO:0000313" key="2">
    <source>
        <dbReference type="EMBL" id="TMI71780.1"/>
    </source>
</evidence>
<sequence length="147" mass="16253">MMPVKHDSLREGARLGFIVATSIWIWLAVVDAVVGQPFRTFTVLGGFGLFTILHYLFNLTYGVVIVSAVHGAVREPSLVIGMAFGFLIIEFAFVMVTVLLSHMGLGDLAWARILGGNLIGVAIAFVILSRRHRLRDEVRQAEEEENE</sequence>
<reference evidence="2 3" key="1">
    <citation type="journal article" date="2019" name="Nat. Microbiol.">
        <title>Mediterranean grassland soil C-N compound turnover is dependent on rainfall and depth, and is mediated by genomically divergent microorganisms.</title>
        <authorList>
            <person name="Diamond S."/>
            <person name="Andeer P.F."/>
            <person name="Li Z."/>
            <person name="Crits-Christoph A."/>
            <person name="Burstein D."/>
            <person name="Anantharaman K."/>
            <person name="Lane K.R."/>
            <person name="Thomas B.C."/>
            <person name="Pan C."/>
            <person name="Northen T.R."/>
            <person name="Banfield J.F."/>
        </authorList>
    </citation>
    <scope>NUCLEOTIDE SEQUENCE [LARGE SCALE GENOMIC DNA]</scope>
    <source>
        <strain evidence="2">NP_8</strain>
    </source>
</reference>
<evidence type="ECO:0000256" key="1">
    <source>
        <dbReference type="SAM" id="Phobius"/>
    </source>
</evidence>
<dbReference type="EMBL" id="VBAP01000101">
    <property type="protein sequence ID" value="TMI71780.1"/>
    <property type="molecule type" value="Genomic_DNA"/>
</dbReference>
<feature type="transmembrane region" description="Helical" evidence="1">
    <location>
        <begin position="78"/>
        <end position="103"/>
    </location>
</feature>
<keyword evidence="1" id="KW-0472">Membrane</keyword>
<protein>
    <submittedName>
        <fullName evidence="2">Uncharacterized protein</fullName>
    </submittedName>
</protein>
<feature type="transmembrane region" description="Helical" evidence="1">
    <location>
        <begin position="109"/>
        <end position="129"/>
    </location>
</feature>
<gene>
    <name evidence="2" type="ORF">E6H05_12065</name>
</gene>
<feature type="transmembrane region" description="Helical" evidence="1">
    <location>
        <begin position="12"/>
        <end position="29"/>
    </location>
</feature>
<dbReference type="AlphaFoldDB" id="A0A537IKI2"/>